<gene>
    <name evidence="1" type="ORF">M513_02324</name>
</gene>
<organism evidence="1 2">
    <name type="scientific">Trichuris suis</name>
    <name type="common">pig whipworm</name>
    <dbReference type="NCBI Taxonomy" id="68888"/>
    <lineage>
        <taxon>Eukaryota</taxon>
        <taxon>Metazoa</taxon>
        <taxon>Ecdysozoa</taxon>
        <taxon>Nematoda</taxon>
        <taxon>Enoplea</taxon>
        <taxon>Dorylaimia</taxon>
        <taxon>Trichinellida</taxon>
        <taxon>Trichuridae</taxon>
        <taxon>Trichuris</taxon>
    </lineage>
</organism>
<evidence type="ECO:0000313" key="2">
    <source>
        <dbReference type="Proteomes" id="UP000030764"/>
    </source>
</evidence>
<dbReference type="Proteomes" id="UP000030764">
    <property type="component" value="Unassembled WGS sequence"/>
</dbReference>
<evidence type="ECO:0000313" key="1">
    <source>
        <dbReference type="EMBL" id="KFD56648.1"/>
    </source>
</evidence>
<keyword evidence="2" id="KW-1185">Reference proteome</keyword>
<sequence>MFLFYGKFDVLSEKSVQMVKESFFVPFLDYRKDVIHVTFEEFDTASEAVAREGSVPGVP</sequence>
<dbReference type="EMBL" id="KL363192">
    <property type="protein sequence ID" value="KFD56648.1"/>
    <property type="molecule type" value="Genomic_DNA"/>
</dbReference>
<dbReference type="AlphaFoldDB" id="A0A085MHF2"/>
<protein>
    <submittedName>
        <fullName evidence="1">Uncharacterized protein</fullName>
    </submittedName>
</protein>
<name>A0A085MHF2_9BILA</name>
<reference evidence="1 2" key="1">
    <citation type="journal article" date="2014" name="Nat. Genet.">
        <title>Genome and transcriptome of the porcine whipworm Trichuris suis.</title>
        <authorList>
            <person name="Jex A.R."/>
            <person name="Nejsum P."/>
            <person name="Schwarz E.M."/>
            <person name="Hu L."/>
            <person name="Young N.D."/>
            <person name="Hall R.S."/>
            <person name="Korhonen P.K."/>
            <person name="Liao S."/>
            <person name="Thamsborg S."/>
            <person name="Xia J."/>
            <person name="Xu P."/>
            <person name="Wang S."/>
            <person name="Scheerlinck J.P."/>
            <person name="Hofmann A."/>
            <person name="Sternberg P.W."/>
            <person name="Wang J."/>
            <person name="Gasser R.B."/>
        </authorList>
    </citation>
    <scope>NUCLEOTIDE SEQUENCE [LARGE SCALE GENOMIC DNA]</scope>
    <source>
        <strain evidence="1">DCEP-RM93M</strain>
    </source>
</reference>
<accession>A0A085MHF2</accession>
<proteinExistence type="predicted"/>